<evidence type="ECO:0008006" key="3">
    <source>
        <dbReference type="Google" id="ProtNLM"/>
    </source>
</evidence>
<protein>
    <recommendedName>
        <fullName evidence="3">TnsA endonuclease N-terminal domain-containing protein</fullName>
    </recommendedName>
</protein>
<reference evidence="1 2" key="1">
    <citation type="submission" date="2024-09" db="EMBL/GenBank/DDBJ databases">
        <authorList>
            <person name="Sun Q."/>
            <person name="Mori K."/>
        </authorList>
    </citation>
    <scope>NUCLEOTIDE SEQUENCE [LARGE SCALE GENOMIC DNA]</scope>
    <source>
        <strain evidence="1 2">CECT 9424</strain>
    </source>
</reference>
<comment type="caution">
    <text evidence="1">The sequence shown here is derived from an EMBL/GenBank/DDBJ whole genome shotgun (WGS) entry which is preliminary data.</text>
</comment>
<organism evidence="1 2">
    <name type="scientific">Roseovarius ramblicola</name>
    <dbReference type="NCBI Taxonomy" id="2022336"/>
    <lineage>
        <taxon>Bacteria</taxon>
        <taxon>Pseudomonadati</taxon>
        <taxon>Pseudomonadota</taxon>
        <taxon>Alphaproteobacteria</taxon>
        <taxon>Rhodobacterales</taxon>
        <taxon>Roseobacteraceae</taxon>
        <taxon>Roseovarius</taxon>
    </lineage>
</organism>
<dbReference type="RefSeq" id="WP_377070542.1">
    <property type="nucleotide sequence ID" value="NZ_JBHMEC010000023.1"/>
</dbReference>
<gene>
    <name evidence="1" type="ORF">ACFFU4_14570</name>
</gene>
<keyword evidence="2" id="KW-1185">Reference proteome</keyword>
<dbReference type="Proteomes" id="UP001589670">
    <property type="component" value="Unassembled WGS sequence"/>
</dbReference>
<evidence type="ECO:0000313" key="1">
    <source>
        <dbReference type="EMBL" id="MFB9150976.1"/>
    </source>
</evidence>
<name>A0ABV5I438_9RHOB</name>
<dbReference type="EMBL" id="JBHMEC010000023">
    <property type="protein sequence ID" value="MFB9150976.1"/>
    <property type="molecule type" value="Genomic_DNA"/>
</dbReference>
<sequence>MPGKKRTYVDHIEMVKDNDTWRHAPEKLPRMDPINLGDIHGVLPFDGVRNPSTRSNTSHKVFIPYRTPANDWTPKVGIAESAAEAAVAVQVLMSPESHDLHFQPLAVSFTDETGARRQYTHDILITFRSGHRRLVFVRNETSLVKPRTVRDIKAIIAATPKRAADDLIVVNANDYTRQRRENLFRMYHWMSVRDDEADDIVWDTARKLRTLYFMKDLFPHVPISQKRAFQACYRLVARGLIRANLDHVLWEHSKIGVAA</sequence>
<evidence type="ECO:0000313" key="2">
    <source>
        <dbReference type="Proteomes" id="UP001589670"/>
    </source>
</evidence>
<proteinExistence type="predicted"/>
<accession>A0ABV5I438</accession>